<dbReference type="InterPro" id="IPR000182">
    <property type="entry name" value="GNAT_dom"/>
</dbReference>
<dbReference type="PROSITE" id="PS51186">
    <property type="entry name" value="GNAT"/>
    <property type="match status" value="1"/>
</dbReference>
<gene>
    <name evidence="2" type="primary">ablB</name>
    <name evidence="2" type="ORF">R6Y96_01805</name>
</gene>
<evidence type="ECO:0000313" key="3">
    <source>
        <dbReference type="Proteomes" id="UP001305652"/>
    </source>
</evidence>
<dbReference type="NCBIfam" id="TIGR03827">
    <property type="entry name" value="GNAT_ablB"/>
    <property type="match status" value="1"/>
</dbReference>
<evidence type="ECO:0000313" key="2">
    <source>
        <dbReference type="EMBL" id="WOX58014.1"/>
    </source>
</evidence>
<dbReference type="SUPFAM" id="SSF55729">
    <property type="entry name" value="Acyl-CoA N-acyltransferases (Nat)"/>
    <property type="match status" value="1"/>
</dbReference>
<dbReference type="AlphaFoldDB" id="A0AAX4FVT3"/>
<dbReference type="Pfam" id="PF00583">
    <property type="entry name" value="Acetyltransf_1"/>
    <property type="match status" value="1"/>
</dbReference>
<organism evidence="2 3">
    <name type="scientific">Methanoculleus receptaculi</name>
    <dbReference type="NCBI Taxonomy" id="394967"/>
    <lineage>
        <taxon>Archaea</taxon>
        <taxon>Methanobacteriati</taxon>
        <taxon>Methanobacteriota</taxon>
        <taxon>Stenosarchaea group</taxon>
        <taxon>Methanomicrobia</taxon>
        <taxon>Methanomicrobiales</taxon>
        <taxon>Methanomicrobiaceae</taxon>
        <taxon>Methanoculleus</taxon>
    </lineage>
</organism>
<dbReference type="InterPro" id="IPR022525">
    <property type="entry name" value="GNAT_AblB"/>
</dbReference>
<reference evidence="2 3" key="1">
    <citation type="submission" date="2023-10" db="EMBL/GenBank/DDBJ databases">
        <title>The complete genome sequence of Methanoculleus receptaculi DSM 18860.</title>
        <authorList>
            <person name="Lai S.-J."/>
            <person name="You Y.-T."/>
            <person name="Chen S.-C."/>
        </authorList>
    </citation>
    <scope>NUCLEOTIDE SEQUENCE [LARGE SCALE GENOMIC DNA]</scope>
    <source>
        <strain evidence="2 3">DSM 18860</strain>
    </source>
</reference>
<dbReference type="Proteomes" id="UP001305652">
    <property type="component" value="Chromosome"/>
</dbReference>
<proteinExistence type="predicted"/>
<dbReference type="GO" id="GO:0008080">
    <property type="term" value="F:N-acetyltransferase activity"/>
    <property type="evidence" value="ECO:0007669"/>
    <property type="project" value="InterPro"/>
</dbReference>
<name>A0AAX4FVT3_9EURY</name>
<sequence length="279" mass="30811">MVADTVTRIGETLIQHGRLSDRIYVMHLSVGDLPGILDDLDALADSEGYSKISAKVPASALSRFPGRGYVIEAHLPRFFRGREDGYFVAKFLDPKRRREHGDLDSILAAVREKAGDAPAACLPPGWTCAPANQDDADDLAALYSAVFSTYPFPITDPYYLREKMEGDYRYFIIRADDGRVAAASSAEIYREDENVEMTDFATHPGYRGRNLAACLLARMEEEMRAAGMKTAFTIARGLSYPINATFARAGYLYGGTLTNNTNICGGFESMNVWYKPLDG</sequence>
<dbReference type="Gene3D" id="3.40.630.30">
    <property type="match status" value="1"/>
</dbReference>
<evidence type="ECO:0000259" key="1">
    <source>
        <dbReference type="PROSITE" id="PS51186"/>
    </source>
</evidence>
<feature type="domain" description="N-acetyltransferase" evidence="1">
    <location>
        <begin position="126"/>
        <end position="278"/>
    </location>
</feature>
<dbReference type="EMBL" id="CP137642">
    <property type="protein sequence ID" value="WOX58014.1"/>
    <property type="molecule type" value="Genomic_DNA"/>
</dbReference>
<protein>
    <submittedName>
        <fullName evidence="2">Beta-lysine N-acetyltransferase</fullName>
    </submittedName>
</protein>
<keyword evidence="3" id="KW-1185">Reference proteome</keyword>
<accession>A0AAX4FVT3</accession>
<dbReference type="RefSeq" id="WP_318621782.1">
    <property type="nucleotide sequence ID" value="NZ_CP137642.1"/>
</dbReference>
<dbReference type="CDD" id="cd04301">
    <property type="entry name" value="NAT_SF"/>
    <property type="match status" value="1"/>
</dbReference>
<dbReference type="KEGG" id="mrc:R6Y96_01805"/>
<dbReference type="GeneID" id="85731852"/>
<dbReference type="InterPro" id="IPR016181">
    <property type="entry name" value="Acyl_CoA_acyltransferase"/>
</dbReference>